<dbReference type="InterPro" id="IPR001486">
    <property type="entry name" value="Hemoglobin_trunc"/>
</dbReference>
<dbReference type="PIRSF" id="PIRSF002030">
    <property type="entry name" value="Globin_Protozoa/Cyanobacteria"/>
    <property type="match status" value="1"/>
</dbReference>
<protein>
    <submittedName>
        <fullName evidence="6">Hemoglobin</fullName>
    </submittedName>
</protein>
<reference evidence="7" key="1">
    <citation type="submission" date="2016-10" db="EMBL/GenBank/DDBJ databases">
        <authorList>
            <person name="Varghese N."/>
            <person name="Submissions S."/>
        </authorList>
    </citation>
    <scope>NUCLEOTIDE SEQUENCE [LARGE SCALE GENOMIC DNA]</scope>
    <source>
        <strain evidence="7">CGMCC 1.7739</strain>
    </source>
</reference>
<dbReference type="InterPro" id="IPR009050">
    <property type="entry name" value="Globin-like_sf"/>
</dbReference>
<dbReference type="GO" id="GO:0020037">
    <property type="term" value="F:heme binding"/>
    <property type="evidence" value="ECO:0007669"/>
    <property type="project" value="InterPro"/>
</dbReference>
<evidence type="ECO:0000313" key="7">
    <source>
        <dbReference type="Proteomes" id="UP000198876"/>
    </source>
</evidence>
<dbReference type="EMBL" id="FOOQ01000001">
    <property type="protein sequence ID" value="SFF88347.1"/>
    <property type="molecule type" value="Genomic_DNA"/>
</dbReference>
<dbReference type="Gene3D" id="1.10.490.10">
    <property type="entry name" value="Globins"/>
    <property type="match status" value="1"/>
</dbReference>
<gene>
    <name evidence="6" type="ORF">SAMN04488063_0647</name>
</gene>
<evidence type="ECO:0000256" key="5">
    <source>
        <dbReference type="ARBA" id="ARBA00023004"/>
    </source>
</evidence>
<dbReference type="Proteomes" id="UP000198876">
    <property type="component" value="Unassembled WGS sequence"/>
</dbReference>
<keyword evidence="7" id="KW-1185">Reference proteome</keyword>
<dbReference type="Pfam" id="PF01152">
    <property type="entry name" value="Bac_globin"/>
    <property type="match status" value="1"/>
</dbReference>
<dbReference type="InterPro" id="IPR012292">
    <property type="entry name" value="Globin/Proto"/>
</dbReference>
<dbReference type="OrthoDB" id="313164at2157"/>
<sequence length="119" mass="13113">MSESVYHQIGGREAVEAVVNDFYDRVLSDDRLEVYFEGMDMQELRAHQVQFISAVAGGPVDYSGANMREAHDHLGVTEEHFAVVADYLERALRENGVGDDNVDAIMSEVAALKDPIIGA</sequence>
<name>A0A1I2MFP2_9EURY</name>
<organism evidence="6 7">
    <name type="scientific">Halopelagius inordinatus</name>
    <dbReference type="NCBI Taxonomy" id="553467"/>
    <lineage>
        <taxon>Archaea</taxon>
        <taxon>Methanobacteriati</taxon>
        <taxon>Methanobacteriota</taxon>
        <taxon>Stenosarchaea group</taxon>
        <taxon>Halobacteria</taxon>
        <taxon>Halobacteriales</taxon>
        <taxon>Haloferacaceae</taxon>
    </lineage>
</organism>
<evidence type="ECO:0000256" key="3">
    <source>
        <dbReference type="ARBA" id="ARBA00022617"/>
    </source>
</evidence>
<dbReference type="STRING" id="553467.SAMN04488063_0647"/>
<evidence type="ECO:0000256" key="2">
    <source>
        <dbReference type="ARBA" id="ARBA00022448"/>
    </source>
</evidence>
<accession>A0A1I2MFP2</accession>
<dbReference type="AlphaFoldDB" id="A0A1I2MFP2"/>
<keyword evidence="4" id="KW-0479">Metal-binding</keyword>
<dbReference type="CDD" id="cd00454">
    <property type="entry name" value="TrHb1_N"/>
    <property type="match status" value="1"/>
</dbReference>
<evidence type="ECO:0000256" key="1">
    <source>
        <dbReference type="ARBA" id="ARBA00009660"/>
    </source>
</evidence>
<keyword evidence="5" id="KW-0408">Iron</keyword>
<evidence type="ECO:0000256" key="4">
    <source>
        <dbReference type="ARBA" id="ARBA00022723"/>
    </source>
</evidence>
<dbReference type="InterPro" id="IPR016339">
    <property type="entry name" value="Hemoglobin_trunc_I"/>
</dbReference>
<evidence type="ECO:0000313" key="6">
    <source>
        <dbReference type="EMBL" id="SFF88347.1"/>
    </source>
</evidence>
<dbReference type="GO" id="GO:0019825">
    <property type="term" value="F:oxygen binding"/>
    <property type="evidence" value="ECO:0007669"/>
    <property type="project" value="InterPro"/>
</dbReference>
<comment type="similarity">
    <text evidence="1">Belongs to the truncated hemoglobin family. Group I subfamily.</text>
</comment>
<dbReference type="GO" id="GO:0046872">
    <property type="term" value="F:metal ion binding"/>
    <property type="evidence" value="ECO:0007669"/>
    <property type="project" value="UniProtKB-KW"/>
</dbReference>
<dbReference type="RefSeq" id="WP_092888286.1">
    <property type="nucleotide sequence ID" value="NZ_FOOQ01000001.1"/>
</dbReference>
<dbReference type="SUPFAM" id="SSF46458">
    <property type="entry name" value="Globin-like"/>
    <property type="match status" value="1"/>
</dbReference>
<keyword evidence="2" id="KW-0813">Transport</keyword>
<keyword evidence="3" id="KW-0349">Heme</keyword>
<proteinExistence type="inferred from homology"/>